<dbReference type="Proteomes" id="UP000236454">
    <property type="component" value="Unassembled WGS sequence"/>
</dbReference>
<gene>
    <name evidence="1" type="ORF">SAMN05216474_0350</name>
</gene>
<protein>
    <submittedName>
        <fullName evidence="1">Uncharacterized protein</fullName>
    </submittedName>
</protein>
<keyword evidence="2" id="KW-1185">Reference proteome</keyword>
<accession>A0A1I6XP25</accession>
<evidence type="ECO:0000313" key="2">
    <source>
        <dbReference type="Proteomes" id="UP000236454"/>
    </source>
</evidence>
<dbReference type="RefSeq" id="WP_090245659.1">
    <property type="nucleotide sequence ID" value="NZ_FPAS01000001.1"/>
</dbReference>
<sequence length="116" mass="13208">MTKKFVHSDKSAKGQRDKNEFLIPDIFTKTSRLIGIDSGREYDYGLICYTGVDLDANVVFEKVTALKKISILRHRGTKKLLTNYLERIKNIRISKSVAIDESFNLVEIKITAANKT</sequence>
<dbReference type="AlphaFoldDB" id="A0A1I6XP25"/>
<proteinExistence type="predicted"/>
<name>A0A1I6XP25_9FLAO</name>
<dbReference type="EMBL" id="FPAS01000001">
    <property type="protein sequence ID" value="SFT40030.1"/>
    <property type="molecule type" value="Genomic_DNA"/>
</dbReference>
<organism evidence="1 2">
    <name type="scientific">Lishizhenia tianjinensis</name>
    <dbReference type="NCBI Taxonomy" id="477690"/>
    <lineage>
        <taxon>Bacteria</taxon>
        <taxon>Pseudomonadati</taxon>
        <taxon>Bacteroidota</taxon>
        <taxon>Flavobacteriia</taxon>
        <taxon>Flavobacteriales</taxon>
        <taxon>Crocinitomicaceae</taxon>
        <taxon>Lishizhenia</taxon>
    </lineage>
</organism>
<dbReference type="STRING" id="477690.SAMN05216474_0350"/>
<evidence type="ECO:0000313" key="1">
    <source>
        <dbReference type="EMBL" id="SFT40030.1"/>
    </source>
</evidence>
<dbReference type="OrthoDB" id="282419at2"/>
<reference evidence="1 2" key="1">
    <citation type="submission" date="2016-10" db="EMBL/GenBank/DDBJ databases">
        <authorList>
            <person name="de Groot N.N."/>
        </authorList>
    </citation>
    <scope>NUCLEOTIDE SEQUENCE [LARGE SCALE GENOMIC DNA]</scope>
    <source>
        <strain evidence="1 2">CGMCC 1.7005</strain>
    </source>
</reference>